<feature type="transmembrane region" description="Helical" evidence="6">
    <location>
        <begin position="21"/>
        <end position="40"/>
    </location>
</feature>
<feature type="transmembrane region" description="Helical" evidence="6">
    <location>
        <begin position="120"/>
        <end position="140"/>
    </location>
</feature>
<evidence type="ECO:0000313" key="8">
    <source>
        <dbReference type="Proteomes" id="UP000292445"/>
    </source>
</evidence>
<feature type="transmembrane region" description="Helical" evidence="6">
    <location>
        <begin position="335"/>
        <end position="357"/>
    </location>
</feature>
<evidence type="ECO:0000256" key="3">
    <source>
        <dbReference type="ARBA" id="ARBA00022692"/>
    </source>
</evidence>
<feature type="transmembrane region" description="Helical" evidence="6">
    <location>
        <begin position="364"/>
        <end position="383"/>
    </location>
</feature>
<feature type="transmembrane region" description="Helical" evidence="6">
    <location>
        <begin position="46"/>
        <end position="74"/>
    </location>
</feature>
<name>A0A4Q7N8T2_9BURK</name>
<keyword evidence="8" id="KW-1185">Reference proteome</keyword>
<dbReference type="EMBL" id="SGXC01000003">
    <property type="protein sequence ID" value="RZS78506.1"/>
    <property type="molecule type" value="Genomic_DNA"/>
</dbReference>
<evidence type="ECO:0000256" key="6">
    <source>
        <dbReference type="SAM" id="Phobius"/>
    </source>
</evidence>
<accession>A0A4Q7N8T2</accession>
<keyword evidence="3 6" id="KW-0812">Transmembrane</keyword>
<evidence type="ECO:0000256" key="5">
    <source>
        <dbReference type="ARBA" id="ARBA00023136"/>
    </source>
</evidence>
<evidence type="ECO:0000313" key="7">
    <source>
        <dbReference type="EMBL" id="RZS78506.1"/>
    </source>
</evidence>
<evidence type="ECO:0000256" key="2">
    <source>
        <dbReference type="ARBA" id="ARBA00022475"/>
    </source>
</evidence>
<dbReference type="RefSeq" id="WP_207222052.1">
    <property type="nucleotide sequence ID" value="NZ_SGXC01000003.1"/>
</dbReference>
<dbReference type="PANTHER" id="PTHR30250:SF11">
    <property type="entry name" value="O-ANTIGEN TRANSPORTER-RELATED"/>
    <property type="match status" value="1"/>
</dbReference>
<feature type="transmembrane region" description="Helical" evidence="6">
    <location>
        <begin position="389"/>
        <end position="409"/>
    </location>
</feature>
<dbReference type="Proteomes" id="UP000292445">
    <property type="component" value="Unassembled WGS sequence"/>
</dbReference>
<dbReference type="AlphaFoldDB" id="A0A4Q7N8T2"/>
<feature type="transmembrane region" description="Helical" evidence="6">
    <location>
        <begin position="294"/>
        <end position="315"/>
    </location>
</feature>
<comment type="caution">
    <text evidence="7">The sequence shown here is derived from an EMBL/GenBank/DDBJ whole genome shotgun (WGS) entry which is preliminary data.</text>
</comment>
<feature type="transmembrane region" description="Helical" evidence="6">
    <location>
        <begin position="216"/>
        <end position="233"/>
    </location>
</feature>
<keyword evidence="2" id="KW-1003">Cell membrane</keyword>
<keyword evidence="5 6" id="KW-0472">Membrane</keyword>
<feature type="transmembrane region" description="Helical" evidence="6">
    <location>
        <begin position="176"/>
        <end position="196"/>
    </location>
</feature>
<comment type="subcellular location">
    <subcellularLocation>
        <location evidence="1">Cell membrane</location>
        <topology evidence="1">Multi-pass membrane protein</topology>
    </subcellularLocation>
</comment>
<feature type="transmembrane region" description="Helical" evidence="6">
    <location>
        <begin position="95"/>
        <end position="114"/>
    </location>
</feature>
<gene>
    <name evidence="7" type="ORF">EV675_5156</name>
</gene>
<proteinExistence type="predicted"/>
<dbReference type="GO" id="GO:0005886">
    <property type="term" value="C:plasma membrane"/>
    <property type="evidence" value="ECO:0007669"/>
    <property type="project" value="UniProtKB-SubCell"/>
</dbReference>
<feature type="transmembrane region" description="Helical" evidence="6">
    <location>
        <begin position="239"/>
        <end position="259"/>
    </location>
</feature>
<reference evidence="7 8" key="1">
    <citation type="submission" date="2019-02" db="EMBL/GenBank/DDBJ databases">
        <title>Genomic Encyclopedia of Type Strains, Phase IV (KMG-IV): sequencing the most valuable type-strain genomes for metagenomic binning, comparative biology and taxonomic classification.</title>
        <authorList>
            <person name="Goeker M."/>
        </authorList>
    </citation>
    <scope>NUCLEOTIDE SEQUENCE [LARGE SCALE GENOMIC DNA]</scope>
    <source>
        <strain evidence="7 8">K24</strain>
    </source>
</reference>
<dbReference type="InterPro" id="IPR050833">
    <property type="entry name" value="Poly_Biosynth_Transport"/>
</dbReference>
<evidence type="ECO:0000256" key="4">
    <source>
        <dbReference type="ARBA" id="ARBA00022989"/>
    </source>
</evidence>
<feature type="transmembrane region" description="Helical" evidence="6">
    <location>
        <begin position="152"/>
        <end position="170"/>
    </location>
</feature>
<protein>
    <submittedName>
        <fullName evidence="7">O-antigen/teichoic acid export membrane protein</fullName>
    </submittedName>
</protein>
<evidence type="ECO:0000256" key="1">
    <source>
        <dbReference type="ARBA" id="ARBA00004651"/>
    </source>
</evidence>
<sequence length="428" mass="46014">MTDSPFSSRLVRLFGSSIVDQALLSGANFLVGLILIRYASETQYGYYVLAFNGMMLATTLQGTFISTPLVIRLPGLDADARRSWIGGLWRDQRRWTAAGSAVALAAIGLAWAADALQPDALPVCIAAVALLAAATYREYFRGILLVYQRPHAVLAADTVYVAGLIAGGLLAMRQPVAATIALGGAALSALACGRLLRRALRDDMDADAPPGRMREIAHVGFWAASGGVIYWLFNQGYSFLAAATLDLAAVAALAASRLVMMPVNLVTAGVQKQLTPVASGWLHQLGPRATARRLVLFSAILGAMTLIYLGIAWLLRDWIFIDLMRKDFAQRDILFQLWGAVFLVMSLRDPLMLLLLLRQRLRTLTAITLGSALLSLAICQAAMLHWGAIGAPFGVLCGELFYIAAVLACTRAEIRRAETAAVAQEALP</sequence>
<organism evidence="7 8">
    <name type="scientific">Pigmentiphaga kullae</name>
    <dbReference type="NCBI Taxonomy" id="151784"/>
    <lineage>
        <taxon>Bacteria</taxon>
        <taxon>Pseudomonadati</taxon>
        <taxon>Pseudomonadota</taxon>
        <taxon>Betaproteobacteria</taxon>
        <taxon>Burkholderiales</taxon>
        <taxon>Alcaligenaceae</taxon>
        <taxon>Pigmentiphaga</taxon>
    </lineage>
</organism>
<dbReference type="PANTHER" id="PTHR30250">
    <property type="entry name" value="PST FAMILY PREDICTED COLANIC ACID TRANSPORTER"/>
    <property type="match status" value="1"/>
</dbReference>
<keyword evidence="4 6" id="KW-1133">Transmembrane helix</keyword>